<accession>A0ABN7WXI3</accession>
<feature type="non-terminal residue" evidence="1">
    <location>
        <position position="50"/>
    </location>
</feature>
<keyword evidence="2" id="KW-1185">Reference proteome</keyword>
<reference evidence="1 2" key="1">
    <citation type="submission" date="2021-06" db="EMBL/GenBank/DDBJ databases">
        <authorList>
            <person name="Kallberg Y."/>
            <person name="Tangrot J."/>
            <person name="Rosling A."/>
        </authorList>
    </citation>
    <scope>NUCLEOTIDE SEQUENCE [LARGE SCALE GENOMIC DNA]</scope>
    <source>
        <strain evidence="1 2">120-4 pot B 10/14</strain>
    </source>
</reference>
<organism evidence="1 2">
    <name type="scientific">Gigaspora margarita</name>
    <dbReference type="NCBI Taxonomy" id="4874"/>
    <lineage>
        <taxon>Eukaryota</taxon>
        <taxon>Fungi</taxon>
        <taxon>Fungi incertae sedis</taxon>
        <taxon>Mucoromycota</taxon>
        <taxon>Glomeromycotina</taxon>
        <taxon>Glomeromycetes</taxon>
        <taxon>Diversisporales</taxon>
        <taxon>Gigasporaceae</taxon>
        <taxon>Gigaspora</taxon>
    </lineage>
</organism>
<protein>
    <submittedName>
        <fullName evidence="1">7202_t:CDS:1</fullName>
    </submittedName>
</protein>
<evidence type="ECO:0000313" key="2">
    <source>
        <dbReference type="Proteomes" id="UP000789901"/>
    </source>
</evidence>
<name>A0ABN7WXI3_GIGMA</name>
<evidence type="ECO:0000313" key="1">
    <source>
        <dbReference type="EMBL" id="CAG8842039.1"/>
    </source>
</evidence>
<proteinExistence type="predicted"/>
<comment type="caution">
    <text evidence="1">The sequence shown here is derived from an EMBL/GenBank/DDBJ whole genome shotgun (WGS) entry which is preliminary data.</text>
</comment>
<sequence>MPLYLQDLDQNNESNTHVLEVYYKIEDLMLEDTRVEKPKRNYVNDSPNQK</sequence>
<dbReference type="EMBL" id="CAJVQB010067730">
    <property type="protein sequence ID" value="CAG8842039.1"/>
    <property type="molecule type" value="Genomic_DNA"/>
</dbReference>
<dbReference type="Proteomes" id="UP000789901">
    <property type="component" value="Unassembled WGS sequence"/>
</dbReference>
<gene>
    <name evidence="1" type="ORF">GMARGA_LOCUS35775</name>
</gene>